<dbReference type="OrthoDB" id="7874126at2"/>
<sequence length="233" mass="24732">MPRLLVLVLALCLIGGAAFAGLLALQSCGARLPLLPGWLAASCPDPAARAAAARLEELRRDQDLLRAEIRVAEQALSRLRCEAVHETPEPPPPARAEPPAPAIDAEAWRARDVGMLDGCWSLDSDYRVQDMETGAVTDYTEWNMCFDGAGQGRATMRATSGSTCEGPIGGRFDGGGRLVLEESGNLGCSDQTAIFRRIITCSLLPDGAADCSSHQPEAGRTVPVRLRRSPGAP</sequence>
<reference evidence="3 4" key="1">
    <citation type="submission" date="2018-04" db="EMBL/GenBank/DDBJ databases">
        <title>Genomic Encyclopedia of Type Strains, Phase III (KMG-III): the genomes of soil and plant-associated and newly described type strains.</title>
        <authorList>
            <person name="Whitman W."/>
        </authorList>
    </citation>
    <scope>NUCLEOTIDE SEQUENCE [LARGE SCALE GENOMIC DNA]</scope>
    <source>
        <strain evidence="3 4">KA25</strain>
    </source>
</reference>
<evidence type="ECO:0000313" key="4">
    <source>
        <dbReference type="Proteomes" id="UP000244060"/>
    </source>
</evidence>
<dbReference type="PROSITE" id="PS51257">
    <property type="entry name" value="PROKAR_LIPOPROTEIN"/>
    <property type="match status" value="1"/>
</dbReference>
<accession>A0A2T5JVT1</accession>
<organism evidence="3 4">
    <name type="scientific">Cereibacter azotoformans</name>
    <dbReference type="NCBI Taxonomy" id="43057"/>
    <lineage>
        <taxon>Bacteria</taxon>
        <taxon>Pseudomonadati</taxon>
        <taxon>Pseudomonadota</taxon>
        <taxon>Alphaproteobacteria</taxon>
        <taxon>Rhodobacterales</taxon>
        <taxon>Paracoccaceae</taxon>
        <taxon>Cereibacter</taxon>
    </lineage>
</organism>
<dbReference type="Proteomes" id="UP000244060">
    <property type="component" value="Unassembled WGS sequence"/>
</dbReference>
<proteinExistence type="predicted"/>
<protein>
    <submittedName>
        <fullName evidence="3">Uncharacterized protein</fullName>
    </submittedName>
</protein>
<dbReference type="AlphaFoldDB" id="A0A2T5JVT1"/>
<evidence type="ECO:0000256" key="2">
    <source>
        <dbReference type="SAM" id="MobiDB-lite"/>
    </source>
</evidence>
<evidence type="ECO:0000256" key="1">
    <source>
        <dbReference type="SAM" id="Coils"/>
    </source>
</evidence>
<comment type="caution">
    <text evidence="3">The sequence shown here is derived from an EMBL/GenBank/DDBJ whole genome shotgun (WGS) entry which is preliminary data.</text>
</comment>
<dbReference type="EMBL" id="QAOT01000017">
    <property type="protein sequence ID" value="PTR14287.1"/>
    <property type="molecule type" value="Genomic_DNA"/>
</dbReference>
<keyword evidence="1" id="KW-0175">Coiled coil</keyword>
<name>A0A2T5JVT1_9RHOB</name>
<gene>
    <name evidence="3" type="ORF">C8J28_11756</name>
</gene>
<keyword evidence="4" id="KW-1185">Reference proteome</keyword>
<dbReference type="RefSeq" id="WP_108221850.1">
    <property type="nucleotide sequence ID" value="NZ_QAOT01000017.1"/>
</dbReference>
<evidence type="ECO:0000313" key="3">
    <source>
        <dbReference type="EMBL" id="PTR14287.1"/>
    </source>
</evidence>
<feature type="region of interest" description="Disordered" evidence="2">
    <location>
        <begin position="212"/>
        <end position="233"/>
    </location>
</feature>
<feature type="coiled-coil region" evidence="1">
    <location>
        <begin position="48"/>
        <end position="82"/>
    </location>
</feature>